<proteinExistence type="predicted"/>
<evidence type="ECO:0000313" key="2">
    <source>
        <dbReference type="Proteomes" id="UP001165205"/>
    </source>
</evidence>
<sequence length="168" mass="16858">MANGRGTLTDTNGIAVVSEDLLDTQAESLKDGVGVLSDDAGVAAHLHLIGRLSDGAINDDDLGIVTGDSLGELGVGGDGSSGTAGTTGGATVLASVTVGNLSARLDTALEDDIPCIIRRLTSVIAARLPMVLVGAARACPDRHAASARKSLKLAIEAGDCSERKVKRG</sequence>
<name>A0AAN5BMJ1_ASPOZ</name>
<comment type="caution">
    <text evidence="1">The sequence shown here is derived from an EMBL/GenBank/DDBJ whole genome shotgun (WGS) entry which is preliminary data.</text>
</comment>
<organism evidence="1 2">
    <name type="scientific">Aspergillus oryzae</name>
    <name type="common">Yellow koji mold</name>
    <dbReference type="NCBI Taxonomy" id="5062"/>
    <lineage>
        <taxon>Eukaryota</taxon>
        <taxon>Fungi</taxon>
        <taxon>Dikarya</taxon>
        <taxon>Ascomycota</taxon>
        <taxon>Pezizomycotina</taxon>
        <taxon>Eurotiomycetes</taxon>
        <taxon>Eurotiomycetidae</taxon>
        <taxon>Eurotiales</taxon>
        <taxon>Aspergillaceae</taxon>
        <taxon>Aspergillus</taxon>
        <taxon>Aspergillus subgen. Circumdati</taxon>
    </lineage>
</organism>
<gene>
    <name evidence="1" type="ORF">Aory04_000080400</name>
</gene>
<protein>
    <submittedName>
        <fullName evidence="1">Unnamed protein product</fullName>
    </submittedName>
</protein>
<dbReference type="Proteomes" id="UP001165205">
    <property type="component" value="Unassembled WGS sequence"/>
</dbReference>
<reference evidence="1" key="1">
    <citation type="submission" date="2023-04" db="EMBL/GenBank/DDBJ databases">
        <title>Aspergillus oryzae NBRC 4228.</title>
        <authorList>
            <person name="Ichikawa N."/>
            <person name="Sato H."/>
            <person name="Tonouchi N."/>
        </authorList>
    </citation>
    <scope>NUCLEOTIDE SEQUENCE</scope>
    <source>
        <strain evidence="1">NBRC 4228</strain>
    </source>
</reference>
<evidence type="ECO:0000313" key="1">
    <source>
        <dbReference type="EMBL" id="GMG23332.1"/>
    </source>
</evidence>
<dbReference type="EMBL" id="BSYA01000004">
    <property type="protein sequence ID" value="GMG23332.1"/>
    <property type="molecule type" value="Genomic_DNA"/>
</dbReference>
<accession>A0AAN5BMJ1</accession>
<dbReference type="AlphaFoldDB" id="A0AAN5BMJ1"/>